<dbReference type="NCBIfam" id="TIGR00219">
    <property type="entry name" value="mreC"/>
    <property type="match status" value="1"/>
</dbReference>
<dbReference type="PANTHER" id="PTHR34138:SF1">
    <property type="entry name" value="CELL SHAPE-DETERMINING PROTEIN MREC"/>
    <property type="match status" value="1"/>
</dbReference>
<dbReference type="InterPro" id="IPR042177">
    <property type="entry name" value="Cell/Rod_1"/>
</dbReference>
<keyword evidence="8" id="KW-1185">Reference proteome</keyword>
<accession>A0ABY9Z3T5</accession>
<evidence type="ECO:0000256" key="1">
    <source>
        <dbReference type="ARBA" id="ARBA00009369"/>
    </source>
</evidence>
<protein>
    <recommendedName>
        <fullName evidence="2 5">Cell shape-determining protein MreC</fullName>
    </recommendedName>
    <alternativeName>
        <fullName evidence="4 5">Cell shape protein MreC</fullName>
    </alternativeName>
</protein>
<dbReference type="InterPro" id="IPR055342">
    <property type="entry name" value="MreC_beta-barrel_core"/>
</dbReference>
<dbReference type="Gene3D" id="2.40.10.350">
    <property type="entry name" value="Rod shape-determining protein MreC, domain 2"/>
    <property type="match status" value="1"/>
</dbReference>
<dbReference type="InterPro" id="IPR042175">
    <property type="entry name" value="Cell/Rod_MreC_2"/>
</dbReference>
<dbReference type="InterPro" id="IPR007221">
    <property type="entry name" value="MreC"/>
</dbReference>
<comment type="similarity">
    <text evidence="1 5">Belongs to the MreC family.</text>
</comment>
<evidence type="ECO:0000256" key="5">
    <source>
        <dbReference type="PIRNR" id="PIRNR038471"/>
    </source>
</evidence>
<name>A0ABY9Z3T5_9GAMM</name>
<dbReference type="RefSeq" id="WP_311885729.1">
    <property type="nucleotide sequence ID" value="NZ_CP119391.1"/>
</dbReference>
<dbReference type="PANTHER" id="PTHR34138">
    <property type="entry name" value="CELL SHAPE-DETERMINING PROTEIN MREC"/>
    <property type="match status" value="1"/>
</dbReference>
<evidence type="ECO:0000259" key="6">
    <source>
        <dbReference type="Pfam" id="PF04085"/>
    </source>
</evidence>
<proteinExistence type="inferred from homology"/>
<keyword evidence="3 5" id="KW-0133">Cell shape</keyword>
<reference evidence="7 8" key="1">
    <citation type="submission" date="2023-03" db="EMBL/GenBank/DDBJ databases">
        <title>Halomonas sp. nov., isolated from Korean tranditional fermented seafood 'Jeotgal'.</title>
        <authorList>
            <person name="Kim B."/>
            <person name="Shin N.-R."/>
        </authorList>
    </citation>
    <scope>NUCLEOTIDE SEQUENCE [LARGE SCALE GENOMIC DNA]</scope>
    <source>
        <strain evidence="7 8">SG2L-4</strain>
    </source>
</reference>
<evidence type="ECO:0000313" key="8">
    <source>
        <dbReference type="Proteomes" id="UP001301869"/>
    </source>
</evidence>
<feature type="domain" description="Rod shape-determining protein MreC beta-barrel core" evidence="6">
    <location>
        <begin position="126"/>
        <end position="270"/>
    </location>
</feature>
<dbReference type="Proteomes" id="UP001301869">
    <property type="component" value="Chromosome"/>
</dbReference>
<evidence type="ECO:0000313" key="7">
    <source>
        <dbReference type="EMBL" id="WNK21548.1"/>
    </source>
</evidence>
<evidence type="ECO:0000256" key="2">
    <source>
        <dbReference type="ARBA" id="ARBA00013855"/>
    </source>
</evidence>
<dbReference type="PIRSF" id="PIRSF038471">
    <property type="entry name" value="MreC"/>
    <property type="match status" value="1"/>
</dbReference>
<comment type="function">
    <text evidence="5">Involved in formation and maintenance of cell shape.</text>
</comment>
<dbReference type="Gene3D" id="2.40.10.340">
    <property type="entry name" value="Rod shape-determining protein MreC, domain 1"/>
    <property type="match status" value="1"/>
</dbReference>
<evidence type="ECO:0000256" key="4">
    <source>
        <dbReference type="ARBA" id="ARBA00032089"/>
    </source>
</evidence>
<evidence type="ECO:0000256" key="3">
    <source>
        <dbReference type="ARBA" id="ARBA00022960"/>
    </source>
</evidence>
<dbReference type="EMBL" id="CP119391">
    <property type="protein sequence ID" value="WNK21548.1"/>
    <property type="molecule type" value="Genomic_DNA"/>
</dbReference>
<dbReference type="Pfam" id="PF04085">
    <property type="entry name" value="MreC"/>
    <property type="match status" value="1"/>
</dbReference>
<organism evidence="7 8">
    <name type="scientific">Halomonas piscis</name>
    <dbReference type="NCBI Taxonomy" id="3031727"/>
    <lineage>
        <taxon>Bacteria</taxon>
        <taxon>Pseudomonadati</taxon>
        <taxon>Pseudomonadota</taxon>
        <taxon>Gammaproteobacteria</taxon>
        <taxon>Oceanospirillales</taxon>
        <taxon>Halomonadaceae</taxon>
        <taxon>Halomonas</taxon>
    </lineage>
</organism>
<gene>
    <name evidence="7" type="primary">mreC</name>
    <name evidence="7" type="ORF">P1P91_06830</name>
</gene>
<sequence length="313" mass="34512">MLIKPLFTPGYLPGYRLFFCVLAAGALMFADQNFTRMETLRAQLTTVVAPVQWVVSLPSDLLSWGTVAFSEQQALVDENRRLREKMLTLSHRAQRMDSLQAENAELRDILEAAQKRDIGYITAELISLDNDPYSHRMVIDRGRRNGAYVGQPVIDAFGLVGQVTSVSAYSSRVILLVDASHALPVQVTRNGLRFIVQGTGRYGAVKVLHVPDTADIREGDLLTTSGLAGRFPGGYPVARVTEVYHDPGRPFARVTAKPLAQLERSRHFLMLFPPPKREAQTPWGDSLAITDVAFGSAQRVAAALRAEDAPRSP</sequence>